<accession>A0ABY3GUE1</accession>
<dbReference type="EMBL" id="VOGX01000054">
    <property type="protein sequence ID" value="TWV19816.1"/>
    <property type="molecule type" value="Genomic_DNA"/>
</dbReference>
<gene>
    <name evidence="2" type="ORF">FRZ02_26565</name>
</gene>
<evidence type="ECO:0000313" key="3">
    <source>
        <dbReference type="Proteomes" id="UP000318052"/>
    </source>
</evidence>
<feature type="region of interest" description="Disordered" evidence="1">
    <location>
        <begin position="1"/>
        <end position="29"/>
    </location>
</feature>
<comment type="caution">
    <text evidence="2">The sequence shown here is derived from an EMBL/GenBank/DDBJ whole genome shotgun (WGS) entry which is preliminary data.</text>
</comment>
<sequence length="77" mass="8360">MRAPEHRPRVRAPPLDDTPPVGAIGRGVRARRDPGGVRVRRYEGYEEDWVRGAGGGAGRGARAGARGVRGAHRVRLR</sequence>
<evidence type="ECO:0000313" key="2">
    <source>
        <dbReference type="EMBL" id="TWV19816.1"/>
    </source>
</evidence>
<reference evidence="3" key="1">
    <citation type="journal article" date="2019" name="Microbiol. Resour. Announc.">
        <title>Draft Genomic Sequences of Streptomyces misionensis and Streptomyces albidoflavus, bacteria applied for phytopathogen biocontrol.</title>
        <authorList>
            <person name="Pylro V."/>
            <person name="Dias A."/>
            <person name="Andreote F."/>
            <person name="Varani A."/>
            <person name="Andreote C."/>
            <person name="Bernardo E."/>
            <person name="Martins T."/>
        </authorList>
    </citation>
    <scope>NUCLEOTIDE SEQUENCE [LARGE SCALE GENOMIC DNA]</scope>
    <source>
        <strain evidence="3">77</strain>
    </source>
</reference>
<feature type="region of interest" description="Disordered" evidence="1">
    <location>
        <begin position="52"/>
        <end position="77"/>
    </location>
</feature>
<dbReference type="Proteomes" id="UP000318052">
    <property type="component" value="Unassembled WGS sequence"/>
</dbReference>
<protein>
    <submittedName>
        <fullName evidence="2">Uncharacterized protein</fullName>
    </submittedName>
</protein>
<evidence type="ECO:0000256" key="1">
    <source>
        <dbReference type="SAM" id="MobiDB-lite"/>
    </source>
</evidence>
<keyword evidence="3" id="KW-1185">Reference proteome</keyword>
<name>A0ABY3GUE1_9ACTN</name>
<organism evidence="2 3">
    <name type="scientific">Streptomyces albidoflavus</name>
    <dbReference type="NCBI Taxonomy" id="1886"/>
    <lineage>
        <taxon>Bacteria</taxon>
        <taxon>Bacillati</taxon>
        <taxon>Actinomycetota</taxon>
        <taxon>Actinomycetes</taxon>
        <taxon>Kitasatosporales</taxon>
        <taxon>Streptomycetaceae</taxon>
        <taxon>Streptomyces</taxon>
        <taxon>Streptomyces albidoflavus group</taxon>
    </lineage>
</organism>
<proteinExistence type="predicted"/>
<feature type="compositionally biased region" description="Gly residues" evidence="1">
    <location>
        <begin position="52"/>
        <end position="61"/>
    </location>
</feature>